<proteinExistence type="predicted"/>
<organism evidence="2 3">
    <name type="scientific">Microcystis aeruginosa PCC 9806</name>
    <dbReference type="NCBI Taxonomy" id="1160282"/>
    <lineage>
        <taxon>Bacteria</taxon>
        <taxon>Bacillati</taxon>
        <taxon>Cyanobacteriota</taxon>
        <taxon>Cyanophyceae</taxon>
        <taxon>Oscillatoriophycideae</taxon>
        <taxon>Chroococcales</taxon>
        <taxon>Microcystaceae</taxon>
        <taxon>Microcystis</taxon>
    </lineage>
</organism>
<dbReference type="HOGENOM" id="CLU_2991614_0_0_3"/>
<dbReference type="EMBL" id="CAIL01000280">
    <property type="protein sequence ID" value="CCI15956.1"/>
    <property type="molecule type" value="Genomic_DNA"/>
</dbReference>
<evidence type="ECO:0000256" key="1">
    <source>
        <dbReference type="SAM" id="Phobius"/>
    </source>
</evidence>
<name>I4H1N2_MICAE</name>
<feature type="transmembrane region" description="Helical" evidence="1">
    <location>
        <begin position="12"/>
        <end position="35"/>
    </location>
</feature>
<comment type="caution">
    <text evidence="2">The sequence shown here is derived from an EMBL/GenBank/DDBJ whole genome shotgun (WGS) entry which is preliminary data.</text>
</comment>
<keyword evidence="1" id="KW-1133">Transmembrane helix</keyword>
<protein>
    <submittedName>
        <fullName evidence="2">Uncharacterized protein</fullName>
    </submittedName>
</protein>
<reference evidence="2 3" key="1">
    <citation type="submission" date="2012-04" db="EMBL/GenBank/DDBJ databases">
        <authorList>
            <person name="Genoscope - CEA"/>
        </authorList>
    </citation>
    <scope>NUCLEOTIDE SEQUENCE [LARGE SCALE GENOMIC DNA]</scope>
    <source>
        <strain evidence="2 3">9806</strain>
    </source>
</reference>
<evidence type="ECO:0000313" key="2">
    <source>
        <dbReference type="EMBL" id="CCI15956.1"/>
    </source>
</evidence>
<gene>
    <name evidence="2" type="ORF">MICAE_710007</name>
</gene>
<keyword evidence="1" id="KW-0472">Membrane</keyword>
<dbReference type="AlphaFoldDB" id="I4H1N2"/>
<keyword evidence="1" id="KW-0812">Transmembrane</keyword>
<evidence type="ECO:0000313" key="3">
    <source>
        <dbReference type="Proteomes" id="UP000003273"/>
    </source>
</evidence>
<sequence>MIPVVWYCQFSVLIGTGLRFVAVVIPFVAVFEAFYDRHSFHPRPTENYQSDRCRRKL</sequence>
<accession>I4H1N2</accession>
<dbReference type="Proteomes" id="UP000003273">
    <property type="component" value="Unassembled WGS sequence"/>
</dbReference>